<comment type="caution">
    <text evidence="2">The sequence shown here is derived from an EMBL/GenBank/DDBJ whole genome shotgun (WGS) entry which is preliminary data.</text>
</comment>
<dbReference type="RefSeq" id="WP_270898167.1">
    <property type="nucleotide sequence ID" value="NZ_JBHSPF010000068.1"/>
</dbReference>
<sequence>MERRNTIIFFCVFFALMYSGAMFHQYVEQHRIEKFYQEPSLLSLSHHEEIEREVFDSREYVKIKSLAN</sequence>
<feature type="transmembrane region" description="Helical" evidence="1">
    <location>
        <begin position="6"/>
        <end position="27"/>
    </location>
</feature>
<keyword evidence="1" id="KW-0812">Transmembrane</keyword>
<keyword evidence="1" id="KW-1133">Transmembrane helix</keyword>
<evidence type="ECO:0000313" key="2">
    <source>
        <dbReference type="EMBL" id="MFC5629773.1"/>
    </source>
</evidence>
<keyword evidence="3" id="KW-1185">Reference proteome</keyword>
<organism evidence="2 3">
    <name type="scientific">Aliibacillus thermotolerans</name>
    <dbReference type="NCBI Taxonomy" id="1834418"/>
    <lineage>
        <taxon>Bacteria</taxon>
        <taxon>Bacillati</taxon>
        <taxon>Bacillota</taxon>
        <taxon>Bacilli</taxon>
        <taxon>Bacillales</taxon>
        <taxon>Bacillaceae</taxon>
        <taxon>Aliibacillus</taxon>
    </lineage>
</organism>
<evidence type="ECO:0000313" key="3">
    <source>
        <dbReference type="Proteomes" id="UP001596143"/>
    </source>
</evidence>
<dbReference type="Proteomes" id="UP001596143">
    <property type="component" value="Unassembled WGS sequence"/>
</dbReference>
<name>A0ABW0U8H0_9BACI</name>
<accession>A0ABW0U8H0</accession>
<protein>
    <submittedName>
        <fullName evidence="2">Uncharacterized protein</fullName>
    </submittedName>
</protein>
<proteinExistence type="predicted"/>
<reference evidence="3" key="1">
    <citation type="journal article" date="2019" name="Int. J. Syst. Evol. Microbiol.">
        <title>The Global Catalogue of Microorganisms (GCM) 10K type strain sequencing project: providing services to taxonomists for standard genome sequencing and annotation.</title>
        <authorList>
            <consortium name="The Broad Institute Genomics Platform"/>
            <consortium name="The Broad Institute Genome Sequencing Center for Infectious Disease"/>
            <person name="Wu L."/>
            <person name="Ma J."/>
        </authorList>
    </citation>
    <scope>NUCLEOTIDE SEQUENCE [LARGE SCALE GENOMIC DNA]</scope>
    <source>
        <strain evidence="3">CGMCC 1.15790</strain>
    </source>
</reference>
<keyword evidence="1" id="KW-0472">Membrane</keyword>
<gene>
    <name evidence="2" type="ORF">ACFPTR_13035</name>
</gene>
<evidence type="ECO:0000256" key="1">
    <source>
        <dbReference type="SAM" id="Phobius"/>
    </source>
</evidence>
<dbReference type="EMBL" id="JBHSPF010000068">
    <property type="protein sequence ID" value="MFC5629773.1"/>
    <property type="molecule type" value="Genomic_DNA"/>
</dbReference>